<evidence type="ECO:0000256" key="5">
    <source>
        <dbReference type="SAM" id="Phobius"/>
    </source>
</evidence>
<proteinExistence type="predicted"/>
<name>A0A1D8NF84_YARLL</name>
<dbReference type="InterPro" id="IPR028143">
    <property type="entry name" value="Get2/sif1"/>
</dbReference>
<dbReference type="VEuPathDB" id="FungiDB:YALI0_D19074g"/>
<feature type="compositionally biased region" description="Basic and acidic residues" evidence="4">
    <location>
        <begin position="38"/>
        <end position="52"/>
    </location>
</feature>
<evidence type="ECO:0000256" key="3">
    <source>
        <dbReference type="ARBA" id="ARBA00023136"/>
    </source>
</evidence>
<evidence type="ECO:0008006" key="8">
    <source>
        <dbReference type="Google" id="ProtNLM"/>
    </source>
</evidence>
<dbReference type="OrthoDB" id="5393181at2759"/>
<keyword evidence="1 5" id="KW-0812">Transmembrane</keyword>
<reference evidence="6 7" key="1">
    <citation type="journal article" date="2016" name="PLoS ONE">
        <title>Sequence Assembly of Yarrowia lipolytica Strain W29/CLIB89 Shows Transposable Element Diversity.</title>
        <authorList>
            <person name="Magnan C."/>
            <person name="Yu J."/>
            <person name="Chang I."/>
            <person name="Jahn E."/>
            <person name="Kanomata Y."/>
            <person name="Wu J."/>
            <person name="Zeller M."/>
            <person name="Oakes M."/>
            <person name="Baldi P."/>
            <person name="Sandmeyer S."/>
        </authorList>
    </citation>
    <scope>NUCLEOTIDE SEQUENCE [LARGE SCALE GENOMIC DNA]</scope>
    <source>
        <strain evidence="7">CLIB89(W29)</strain>
    </source>
</reference>
<evidence type="ECO:0000313" key="7">
    <source>
        <dbReference type="Proteomes" id="UP000182444"/>
    </source>
</evidence>
<dbReference type="GeneID" id="2911151"/>
<dbReference type="eggNOG" id="ENOG502S1RY">
    <property type="taxonomic scope" value="Eukaryota"/>
</dbReference>
<dbReference type="PANTHER" id="PTHR28263">
    <property type="entry name" value="GOLGI TO ER TRAFFIC PROTEIN 2"/>
    <property type="match status" value="1"/>
</dbReference>
<evidence type="ECO:0000256" key="4">
    <source>
        <dbReference type="SAM" id="MobiDB-lite"/>
    </source>
</evidence>
<feature type="compositionally biased region" description="Polar residues" evidence="4">
    <location>
        <begin position="53"/>
        <end position="69"/>
    </location>
</feature>
<keyword evidence="3 5" id="KW-0472">Membrane</keyword>
<organism evidence="6 7">
    <name type="scientific">Yarrowia lipolytica</name>
    <name type="common">Candida lipolytica</name>
    <dbReference type="NCBI Taxonomy" id="4952"/>
    <lineage>
        <taxon>Eukaryota</taxon>
        <taxon>Fungi</taxon>
        <taxon>Dikarya</taxon>
        <taxon>Ascomycota</taxon>
        <taxon>Saccharomycotina</taxon>
        <taxon>Dipodascomycetes</taxon>
        <taxon>Dipodascales</taxon>
        <taxon>Dipodascales incertae sedis</taxon>
        <taxon>Yarrowia</taxon>
    </lineage>
</organism>
<dbReference type="Proteomes" id="UP000182444">
    <property type="component" value="Chromosome 1D"/>
</dbReference>
<dbReference type="GO" id="GO:0006890">
    <property type="term" value="P:retrograde vesicle-mediated transport, Golgi to endoplasmic reticulum"/>
    <property type="evidence" value="ECO:0007669"/>
    <property type="project" value="TreeGrafter"/>
</dbReference>
<dbReference type="Pfam" id="PF08690">
    <property type="entry name" value="GET2"/>
    <property type="match status" value="1"/>
</dbReference>
<evidence type="ECO:0000256" key="2">
    <source>
        <dbReference type="ARBA" id="ARBA00022989"/>
    </source>
</evidence>
<dbReference type="EMBL" id="CP017556">
    <property type="protein sequence ID" value="AOW04298.1"/>
    <property type="molecule type" value="Genomic_DNA"/>
</dbReference>
<evidence type="ECO:0000256" key="1">
    <source>
        <dbReference type="ARBA" id="ARBA00022692"/>
    </source>
</evidence>
<feature type="transmembrane region" description="Helical" evidence="5">
    <location>
        <begin position="221"/>
        <end position="243"/>
    </location>
</feature>
<dbReference type="KEGG" id="yli:2911151"/>
<gene>
    <name evidence="6" type="ORF">YALI1_D24138g</name>
</gene>
<keyword evidence="2 5" id="KW-1133">Transmembrane helix</keyword>
<dbReference type="PANTHER" id="PTHR28263:SF1">
    <property type="entry name" value="GOLGI TO ER TRAFFIC PROTEIN 2"/>
    <property type="match status" value="1"/>
</dbReference>
<dbReference type="AlphaFoldDB" id="A0A1D8NF84"/>
<evidence type="ECO:0000313" key="6">
    <source>
        <dbReference type="EMBL" id="AOW04298.1"/>
    </source>
</evidence>
<dbReference type="VEuPathDB" id="FungiDB:YALI1_D24138g"/>
<sequence>MSETEKTAAQIAREKRQARIKQKAAERMAKITGTVRPDGFDDADKVVGKENEPTTGSPSADTGVSSATGVTHSVGVANAPATSVVDSEDPPDVDISVDSHHHLPAARNREDPFGSLAMQSAGPDSDDPFAAMLQQMLGAQGGQGMGGMPGMGQGMGGQPGEGEPDLSKLMSMMMGGEGAPGGTGAEGNPFAGMGGLGSMMGAQGVQGGPQMATPSSSPKKNLFWTITHALTAILIGLYTVVMFGHKWTQFEPYFESLHSVKPLILFISVQLVLQTARLVQDKGRLPPDSMLLQLASFVPQPYRGYIESGSRLYKTFNLAKSDFFIVIFVYGLSTVI</sequence>
<protein>
    <recommendedName>
        <fullName evidence="8">GET complex, subunit GET2</fullName>
    </recommendedName>
</protein>
<accession>A0A1D8NF84</accession>
<feature type="region of interest" description="Disordered" evidence="4">
    <location>
        <begin position="26"/>
        <end position="69"/>
    </location>
</feature>
<dbReference type="RefSeq" id="XP_503015.2">
    <property type="nucleotide sequence ID" value="XM_503015.2"/>
</dbReference>